<comment type="caution">
    <text evidence="1">The sequence shown here is derived from an EMBL/GenBank/DDBJ whole genome shotgun (WGS) entry which is preliminary data.</text>
</comment>
<protein>
    <submittedName>
        <fullName evidence="1">CRISPR-associated protein cas8c/csd1, subtype I-c/dvulg</fullName>
    </submittedName>
</protein>
<dbReference type="OrthoDB" id="5389988at2"/>
<name>S0KNF9_9ENTE</name>
<accession>S0KNF9</accession>
<keyword evidence="2" id="KW-1185">Reference proteome</keyword>
<dbReference type="EMBL" id="ASWJ01000009">
    <property type="protein sequence ID" value="EOW80193.1"/>
    <property type="molecule type" value="Genomic_DNA"/>
</dbReference>
<dbReference type="NCBIfam" id="TIGR01863">
    <property type="entry name" value="cas_Csd1"/>
    <property type="match status" value="1"/>
</dbReference>
<dbReference type="Pfam" id="PF09709">
    <property type="entry name" value="Cas_Csd1"/>
    <property type="match status" value="1"/>
</dbReference>
<proteinExistence type="predicted"/>
<evidence type="ECO:0000313" key="2">
    <source>
        <dbReference type="Proteomes" id="UP000014113"/>
    </source>
</evidence>
<dbReference type="RefSeq" id="WP_016183419.1">
    <property type="nucleotide sequence ID" value="NZ_JXKI01000044.1"/>
</dbReference>
<sequence length="614" mass="71552">MDFFTSLLHSYDYALENNLVDLHEGNSTILLPLYHTSLRSNGKNIISVLLDKQGDFLSAKFLEEDEIIIFPVTQDSIARSGKYPPSHPIVDKLSYITTENEKLHEMYIESFTSLLQGITDGEVNEFLVAIKKFIDQANFYEKIEKYIFENEEKKIDIANTFLTFSISNFISGKTVSVTNYVNLHRQYIEYVENLDLPRGICNISGEEQQLTSKHRGLLGNAKLISVSNNKETYQGRFSKGEDIISIGYRTSEKIHLMLKFLLENKNTNVRLREQQYLVNWFSDDLANDSEIDFINPSTFNLSGIPTFLQVSNNVKLATEDNKLIGKSFLKGEQQFSDGSKYYVAIIDKASNGRISLKYFRELSISQLYRNLQKWQFNYKWEYFDQKAKKMVGTIPSMGQMILAAYGIESNQKLELSNDKFFKDQFQKMIMALIDGQKIPINIEKALEQNVKQRLKYEEKWYTVLYTALAIFHNRNEEDLKRMLDENNTNRSYLFGRLLAVFERIEDATYTSGKDGTKRVTNAQKFWTSYSNKPATYMQTLLEKTQYYEQTLSNSHYGLAQKLKKEKEKIITAIHDHYIDSKELNQPLDYHFIFGYYAETNYIFTKHESEETQND</sequence>
<reference evidence="1 2" key="1">
    <citation type="submission" date="2013-03" db="EMBL/GenBank/DDBJ databases">
        <title>The Genome Sequence of Enterococcus columbae ATCC_51263 (PacBio/Illumina hybrid assembly).</title>
        <authorList>
            <consortium name="The Broad Institute Genomics Platform"/>
            <consortium name="The Broad Institute Genome Sequencing Center for Infectious Disease"/>
            <person name="Earl A."/>
            <person name="Russ C."/>
            <person name="Gilmore M."/>
            <person name="Surin D."/>
            <person name="Walker B."/>
            <person name="Young S."/>
            <person name="Zeng Q."/>
            <person name="Gargeya S."/>
            <person name="Fitzgerald M."/>
            <person name="Haas B."/>
            <person name="Abouelleil A."/>
            <person name="Allen A.W."/>
            <person name="Alvarado L."/>
            <person name="Arachchi H.M."/>
            <person name="Berlin A.M."/>
            <person name="Chapman S.B."/>
            <person name="Gainer-Dewar J."/>
            <person name="Goldberg J."/>
            <person name="Griggs A."/>
            <person name="Gujja S."/>
            <person name="Hansen M."/>
            <person name="Howarth C."/>
            <person name="Imamovic A."/>
            <person name="Ireland A."/>
            <person name="Larimer J."/>
            <person name="McCowan C."/>
            <person name="Murphy C."/>
            <person name="Pearson M."/>
            <person name="Poon T.W."/>
            <person name="Priest M."/>
            <person name="Roberts A."/>
            <person name="Saif S."/>
            <person name="Shea T."/>
            <person name="Sisk P."/>
            <person name="Sykes S."/>
            <person name="Wortman J."/>
            <person name="Nusbaum C."/>
            <person name="Birren B."/>
        </authorList>
    </citation>
    <scope>NUCLEOTIDE SEQUENCE [LARGE SCALE GENOMIC DNA]</scope>
    <source>
        <strain evidence="1 2">ATCC 51263</strain>
    </source>
</reference>
<dbReference type="STRING" id="1121865.OMW_01278"/>
<dbReference type="InterPro" id="IPR010144">
    <property type="entry name" value="CRISPR-assoc_prot_Csd1-typ"/>
</dbReference>
<dbReference type="eggNOG" id="COG5632">
    <property type="taxonomic scope" value="Bacteria"/>
</dbReference>
<evidence type="ECO:0000313" key="1">
    <source>
        <dbReference type="EMBL" id="EOW80193.1"/>
    </source>
</evidence>
<gene>
    <name evidence="1" type="ORF">I568_01893</name>
</gene>
<organism evidence="1 2">
    <name type="scientific">Enterococcus columbae DSM 7374 = ATCC 51263</name>
    <dbReference type="NCBI Taxonomy" id="1121865"/>
    <lineage>
        <taxon>Bacteria</taxon>
        <taxon>Bacillati</taxon>
        <taxon>Bacillota</taxon>
        <taxon>Bacilli</taxon>
        <taxon>Lactobacillales</taxon>
        <taxon>Enterococcaceae</taxon>
        <taxon>Enterococcus</taxon>
    </lineage>
</organism>
<dbReference type="Proteomes" id="UP000014113">
    <property type="component" value="Unassembled WGS sequence"/>
</dbReference>
<dbReference type="PATRIC" id="fig|1121865.3.peg.1247"/>
<dbReference type="AlphaFoldDB" id="S0KNF9"/>